<dbReference type="WBParaSite" id="SSTP_0001012000.1">
    <property type="protein sequence ID" value="SSTP_0001012000.1"/>
    <property type="gene ID" value="SSTP_0001012000"/>
</dbReference>
<evidence type="ECO:0000313" key="2">
    <source>
        <dbReference type="WBParaSite" id="SSTP_0001012000.1"/>
    </source>
</evidence>
<protein>
    <submittedName>
        <fullName evidence="2">Uncharacterized protein</fullName>
    </submittedName>
</protein>
<keyword evidence="1" id="KW-0812">Transmembrane</keyword>
<keyword evidence="1" id="KW-0472">Membrane</keyword>
<name>A0A0K0EKX6_STRER</name>
<evidence type="ECO:0000256" key="1">
    <source>
        <dbReference type="SAM" id="Phobius"/>
    </source>
</evidence>
<accession>A0A0K0EKX6</accession>
<reference evidence="2" key="1">
    <citation type="submission" date="2015-08" db="UniProtKB">
        <authorList>
            <consortium name="WormBaseParasite"/>
        </authorList>
    </citation>
    <scope>IDENTIFICATION</scope>
</reference>
<sequence>MAVGQMKTKIPIGILKEAQSSQVKRKLSQAKIDVHILPALLVAPVVLVAPAVPVDPAASVDPVVPVDPVVLVFPAVLFL</sequence>
<organism evidence="2">
    <name type="scientific">Strongyloides stercoralis</name>
    <name type="common">Threadworm</name>
    <dbReference type="NCBI Taxonomy" id="6248"/>
    <lineage>
        <taxon>Eukaryota</taxon>
        <taxon>Metazoa</taxon>
        <taxon>Ecdysozoa</taxon>
        <taxon>Nematoda</taxon>
        <taxon>Chromadorea</taxon>
        <taxon>Rhabditida</taxon>
        <taxon>Tylenchina</taxon>
        <taxon>Panagrolaimomorpha</taxon>
        <taxon>Strongyloidoidea</taxon>
        <taxon>Strongyloididae</taxon>
        <taxon>Strongyloides</taxon>
    </lineage>
</organism>
<feature type="transmembrane region" description="Helical" evidence="1">
    <location>
        <begin position="34"/>
        <end position="52"/>
    </location>
</feature>
<proteinExistence type="predicted"/>
<keyword evidence="1" id="KW-1133">Transmembrane helix</keyword>
<dbReference type="AlphaFoldDB" id="A0A0K0EKX6"/>